<dbReference type="GO" id="GO:0005524">
    <property type="term" value="F:ATP binding"/>
    <property type="evidence" value="ECO:0007669"/>
    <property type="project" value="InterPro"/>
</dbReference>
<dbReference type="PRINTS" id="PR00119">
    <property type="entry name" value="CATATPASE"/>
</dbReference>
<sequence length="543" mass="58362">MTTTAAGLLGMLPKGLVLLITVSLAVGVAKLAKSRVLVQDLFSLESLAHVDVLCLDKTGTLTEGNMRVERLVPLTGDPPIPLETWMGAFLAHSDDSNATFRAMRAYFPDGGGELAPIAKIPFSSQRKWSAMTFPELGTLVVGAPERMTGTEIPETLQNELRQGKRVLFLACTQETVQPDTPLPPMTALAALVLSAPVRTGAAETLAYLQREGVAVKVLSGDHPAAAAAVAARAGLPGASAWVDMSRVGTGEELARAAARYTVFGRVSPEQKRELVRAFQAQGHRVAMTGDGVNDILAMRKADCSIAMAHGSEAARQAAQVVLLDDDFTVLPQILMEGRRVVNNMTRVAGVFFVKTIYSILLSLFCVLANLPFPLIPIQVTLIDLFIEGYPAFFQSFVADGRKIQGRFLPSVLRRALPNAAAILLAAAGLLLGGGTLGLPAGQVPMALYLVIGVVEAEALLKSCLPMDRLRGFLFLTASAGFFCAVLLSIRSWRCRRSSRPRSRWSCWCPLSPSWRNGCAPWGWTSSAARGPWMFSPWDPPVPE</sequence>
<dbReference type="InterPro" id="IPR036412">
    <property type="entry name" value="HAD-like_sf"/>
</dbReference>
<dbReference type="Gene3D" id="3.40.50.1000">
    <property type="entry name" value="HAD superfamily/HAD-like"/>
    <property type="match status" value="1"/>
</dbReference>
<evidence type="ECO:0000256" key="2">
    <source>
        <dbReference type="ARBA" id="ARBA00022692"/>
    </source>
</evidence>
<accession>A0A9D2LII5</accession>
<feature type="transmembrane region" description="Helical" evidence="6">
    <location>
        <begin position="12"/>
        <end position="32"/>
    </location>
</feature>
<keyword evidence="5 6" id="KW-0472">Membrane</keyword>
<dbReference type="SUPFAM" id="SSF56784">
    <property type="entry name" value="HAD-like"/>
    <property type="match status" value="1"/>
</dbReference>
<proteinExistence type="predicted"/>
<gene>
    <name evidence="7" type="ORF">H9787_05470</name>
</gene>
<keyword evidence="3" id="KW-1278">Translocase</keyword>
<comment type="subcellular location">
    <subcellularLocation>
        <location evidence="1">Membrane</location>
        <topology evidence="1">Multi-pass membrane protein</topology>
    </subcellularLocation>
</comment>
<protein>
    <submittedName>
        <fullName evidence="7">HAD-IC family P-type ATPase</fullName>
    </submittedName>
</protein>
<evidence type="ECO:0000256" key="3">
    <source>
        <dbReference type="ARBA" id="ARBA00022967"/>
    </source>
</evidence>
<evidence type="ECO:0000256" key="4">
    <source>
        <dbReference type="ARBA" id="ARBA00022989"/>
    </source>
</evidence>
<dbReference type="InterPro" id="IPR044492">
    <property type="entry name" value="P_typ_ATPase_HD_dom"/>
</dbReference>
<dbReference type="Proteomes" id="UP000823824">
    <property type="component" value="Unassembled WGS sequence"/>
</dbReference>
<dbReference type="SFLD" id="SFLDS00003">
    <property type="entry name" value="Haloacid_Dehalogenase"/>
    <property type="match status" value="1"/>
</dbReference>
<reference evidence="7" key="1">
    <citation type="journal article" date="2021" name="PeerJ">
        <title>Extensive microbial diversity within the chicken gut microbiome revealed by metagenomics and culture.</title>
        <authorList>
            <person name="Gilroy R."/>
            <person name="Ravi A."/>
            <person name="Getino M."/>
            <person name="Pursley I."/>
            <person name="Horton D.L."/>
            <person name="Alikhan N.F."/>
            <person name="Baker D."/>
            <person name="Gharbi K."/>
            <person name="Hall N."/>
            <person name="Watson M."/>
            <person name="Adriaenssens E.M."/>
            <person name="Foster-Nyarko E."/>
            <person name="Jarju S."/>
            <person name="Secka A."/>
            <person name="Antonio M."/>
            <person name="Oren A."/>
            <person name="Chaudhuri R.R."/>
            <person name="La Ragione R."/>
            <person name="Hildebrand F."/>
            <person name="Pallen M.J."/>
        </authorList>
    </citation>
    <scope>NUCLEOTIDE SEQUENCE</scope>
    <source>
        <strain evidence="7">ChiBcec18-1249</strain>
    </source>
</reference>
<dbReference type="Pfam" id="PF00702">
    <property type="entry name" value="Hydrolase"/>
    <property type="match status" value="1"/>
</dbReference>
<dbReference type="Gene3D" id="1.20.1110.10">
    <property type="entry name" value="Calcium-transporting ATPase, transmembrane domain"/>
    <property type="match status" value="1"/>
</dbReference>
<dbReference type="PANTHER" id="PTHR42861">
    <property type="entry name" value="CALCIUM-TRANSPORTING ATPASE"/>
    <property type="match status" value="1"/>
</dbReference>
<dbReference type="NCBIfam" id="TIGR01494">
    <property type="entry name" value="ATPase_P-type"/>
    <property type="match status" value="1"/>
</dbReference>
<keyword evidence="4 6" id="KW-1133">Transmembrane helix</keyword>
<dbReference type="EMBL" id="DWZJ01000044">
    <property type="protein sequence ID" value="HJB13143.1"/>
    <property type="molecule type" value="Genomic_DNA"/>
</dbReference>
<evidence type="ECO:0000256" key="5">
    <source>
        <dbReference type="ARBA" id="ARBA00023136"/>
    </source>
</evidence>
<dbReference type="Gene3D" id="3.40.1110.10">
    <property type="entry name" value="Calcium-transporting ATPase, cytoplasmic domain N"/>
    <property type="match status" value="1"/>
</dbReference>
<dbReference type="InterPro" id="IPR023298">
    <property type="entry name" value="ATPase_P-typ_TM_dom_sf"/>
</dbReference>
<name>A0A9D2LII5_9FIRM</name>
<dbReference type="SUPFAM" id="SSF81665">
    <property type="entry name" value="Calcium ATPase, transmembrane domain M"/>
    <property type="match status" value="1"/>
</dbReference>
<keyword evidence="2 6" id="KW-0812">Transmembrane</keyword>
<comment type="caution">
    <text evidence="7">The sequence shown here is derived from an EMBL/GenBank/DDBJ whole genome shotgun (WGS) entry which is preliminary data.</text>
</comment>
<feature type="transmembrane region" description="Helical" evidence="6">
    <location>
        <begin position="472"/>
        <end position="492"/>
    </location>
</feature>
<feature type="transmembrane region" description="Helical" evidence="6">
    <location>
        <begin position="375"/>
        <end position="398"/>
    </location>
</feature>
<dbReference type="AlphaFoldDB" id="A0A9D2LII5"/>
<evidence type="ECO:0000313" key="7">
    <source>
        <dbReference type="EMBL" id="HJB13143.1"/>
    </source>
</evidence>
<feature type="transmembrane region" description="Helical" evidence="6">
    <location>
        <begin position="419"/>
        <end position="437"/>
    </location>
</feature>
<organism evidence="7 8">
    <name type="scientific">Candidatus Oscillibacter excrementigallinarum</name>
    <dbReference type="NCBI Taxonomy" id="2838716"/>
    <lineage>
        <taxon>Bacteria</taxon>
        <taxon>Bacillati</taxon>
        <taxon>Bacillota</taxon>
        <taxon>Clostridia</taxon>
        <taxon>Eubacteriales</taxon>
        <taxon>Oscillospiraceae</taxon>
        <taxon>Oscillibacter</taxon>
    </lineage>
</organism>
<dbReference type="GO" id="GO:0016020">
    <property type="term" value="C:membrane"/>
    <property type="evidence" value="ECO:0007669"/>
    <property type="project" value="UniProtKB-SubCell"/>
</dbReference>
<dbReference type="InterPro" id="IPR018303">
    <property type="entry name" value="ATPase_P-typ_P_site"/>
</dbReference>
<dbReference type="InterPro" id="IPR023299">
    <property type="entry name" value="ATPase_P-typ_cyto_dom_N"/>
</dbReference>
<dbReference type="PRINTS" id="PR00120">
    <property type="entry name" value="HATPASE"/>
</dbReference>
<dbReference type="SFLD" id="SFLDG00002">
    <property type="entry name" value="C1.7:_P-type_atpase_like"/>
    <property type="match status" value="1"/>
</dbReference>
<dbReference type="PROSITE" id="PS00154">
    <property type="entry name" value="ATPASE_E1_E2"/>
    <property type="match status" value="1"/>
</dbReference>
<dbReference type="GO" id="GO:0016887">
    <property type="term" value="F:ATP hydrolysis activity"/>
    <property type="evidence" value="ECO:0007669"/>
    <property type="project" value="InterPro"/>
</dbReference>
<reference evidence="7" key="2">
    <citation type="submission" date="2021-04" db="EMBL/GenBank/DDBJ databases">
        <authorList>
            <person name="Gilroy R."/>
        </authorList>
    </citation>
    <scope>NUCLEOTIDE SEQUENCE</scope>
    <source>
        <strain evidence="7">ChiBcec18-1249</strain>
    </source>
</reference>
<dbReference type="InterPro" id="IPR023214">
    <property type="entry name" value="HAD_sf"/>
</dbReference>
<dbReference type="SFLD" id="SFLDF00027">
    <property type="entry name" value="p-type_atpase"/>
    <property type="match status" value="1"/>
</dbReference>
<dbReference type="InterPro" id="IPR001757">
    <property type="entry name" value="P_typ_ATPase"/>
</dbReference>
<feature type="transmembrane region" description="Helical" evidence="6">
    <location>
        <begin position="347"/>
        <end position="369"/>
    </location>
</feature>
<evidence type="ECO:0000256" key="6">
    <source>
        <dbReference type="SAM" id="Phobius"/>
    </source>
</evidence>
<evidence type="ECO:0000313" key="8">
    <source>
        <dbReference type="Proteomes" id="UP000823824"/>
    </source>
</evidence>
<evidence type="ECO:0000256" key="1">
    <source>
        <dbReference type="ARBA" id="ARBA00004141"/>
    </source>
</evidence>